<name>A0AAP0E1P9_9MAGN</name>
<accession>A0AAP0E1P9</accession>
<protein>
    <submittedName>
        <fullName evidence="2">Uncharacterized protein</fullName>
    </submittedName>
</protein>
<keyword evidence="3" id="KW-1185">Reference proteome</keyword>
<evidence type="ECO:0000256" key="1">
    <source>
        <dbReference type="SAM" id="MobiDB-lite"/>
    </source>
</evidence>
<dbReference type="EMBL" id="JBBNAG010000013">
    <property type="protein sequence ID" value="KAK9083555.1"/>
    <property type="molecule type" value="Genomic_DNA"/>
</dbReference>
<organism evidence="2 3">
    <name type="scientific">Stephania cephalantha</name>
    <dbReference type="NCBI Taxonomy" id="152367"/>
    <lineage>
        <taxon>Eukaryota</taxon>
        <taxon>Viridiplantae</taxon>
        <taxon>Streptophyta</taxon>
        <taxon>Embryophyta</taxon>
        <taxon>Tracheophyta</taxon>
        <taxon>Spermatophyta</taxon>
        <taxon>Magnoliopsida</taxon>
        <taxon>Ranunculales</taxon>
        <taxon>Menispermaceae</taxon>
        <taxon>Menispermoideae</taxon>
        <taxon>Cissampelideae</taxon>
        <taxon>Stephania</taxon>
    </lineage>
</organism>
<feature type="region of interest" description="Disordered" evidence="1">
    <location>
        <begin position="71"/>
        <end position="177"/>
    </location>
</feature>
<gene>
    <name evidence="2" type="ORF">Scep_030026</name>
</gene>
<feature type="compositionally biased region" description="Low complexity" evidence="1">
    <location>
        <begin position="93"/>
        <end position="150"/>
    </location>
</feature>
<proteinExistence type="predicted"/>
<dbReference type="Proteomes" id="UP001419268">
    <property type="component" value="Unassembled WGS sequence"/>
</dbReference>
<dbReference type="AlphaFoldDB" id="A0AAP0E1P9"/>
<reference evidence="2 3" key="1">
    <citation type="submission" date="2024-01" db="EMBL/GenBank/DDBJ databases">
        <title>Genome assemblies of Stephania.</title>
        <authorList>
            <person name="Yang L."/>
        </authorList>
    </citation>
    <scope>NUCLEOTIDE SEQUENCE [LARGE SCALE GENOMIC DNA]</scope>
    <source>
        <strain evidence="2">JXDWG</strain>
        <tissue evidence="2">Leaf</tissue>
    </source>
</reference>
<evidence type="ECO:0000313" key="2">
    <source>
        <dbReference type="EMBL" id="KAK9083555.1"/>
    </source>
</evidence>
<evidence type="ECO:0000313" key="3">
    <source>
        <dbReference type="Proteomes" id="UP001419268"/>
    </source>
</evidence>
<comment type="caution">
    <text evidence="2">The sequence shown here is derived from an EMBL/GenBank/DDBJ whole genome shotgun (WGS) entry which is preliminary data.</text>
</comment>
<feature type="compositionally biased region" description="Acidic residues" evidence="1">
    <location>
        <begin position="83"/>
        <end position="92"/>
    </location>
</feature>
<sequence length="221" mass="24078">MQACQVFYLPYPVMKHEQKEWLDVCCCQPKFFDEGIVVEDDIVCSTDMAFQADEPTTYVVTDPTNDIGLIVNPTSSNMISVPEDSDDDEEDQTFTSITHSPTISPTGPSSSNHTPSSHSNHSGSSSRYGTPSPTISAPPSSASPAPSGGSHKVVGAPDRAPLRCNGGLTRPPQQPPFRQISQYHLRREEEPRPILLDFPLLLSLLGKTVGFYILQKYVLGG</sequence>